<evidence type="ECO:0000256" key="2">
    <source>
        <dbReference type="ARBA" id="ARBA00022840"/>
    </source>
</evidence>
<dbReference type="GO" id="GO:0005524">
    <property type="term" value="F:ATP binding"/>
    <property type="evidence" value="ECO:0007669"/>
    <property type="project" value="UniProtKB-KW"/>
</dbReference>
<feature type="domain" description="Helicase ATP-binding" evidence="3">
    <location>
        <begin position="45"/>
        <end position="227"/>
    </location>
</feature>
<dbReference type="OrthoDB" id="143059at2"/>
<dbReference type="RefSeq" id="WP_012674826.1">
    <property type="nucleotide sequence ID" value="NC_012438.1"/>
</dbReference>
<dbReference type="InterPro" id="IPR011545">
    <property type="entry name" value="DEAD/DEAH_box_helicase_dom"/>
</dbReference>
<proteinExistence type="predicted"/>
<dbReference type="InterPro" id="IPR018973">
    <property type="entry name" value="MZB"/>
</dbReference>
<dbReference type="Proteomes" id="UP000001369">
    <property type="component" value="Chromosome"/>
</dbReference>
<dbReference type="GO" id="GO:0043138">
    <property type="term" value="F:3'-5' DNA helicase activity"/>
    <property type="evidence" value="ECO:0007669"/>
    <property type="project" value="TreeGrafter"/>
</dbReference>
<keyword evidence="2" id="KW-0067">ATP-binding</keyword>
<dbReference type="GO" id="GO:0006289">
    <property type="term" value="P:nucleotide-excision repair"/>
    <property type="evidence" value="ECO:0007669"/>
    <property type="project" value="TreeGrafter"/>
</dbReference>
<dbReference type="Pfam" id="PF00270">
    <property type="entry name" value="DEAD"/>
    <property type="match status" value="1"/>
</dbReference>
<sequence length="798" mass="91752">MEIVYKKVLEPKEAVYRDYKFDCKKLNEFLKNNSIKLYSHQVEGIKAVLEGKDVVITTPTASGKSMIYTLSILDQVCKNPSTKALLIFPLVALARDQESKIRSFIQRSGIKTSVANYSGSTDKDERYRIKSSPPNFLITTPDMLSKGILPFHYTWEKFFEDLKFVVIDELHSYKGVLGSHVSNVIKRLNRIVKHYTGELPIYICNSATIKNPVDFAKKFVNKEVIEINKSGAPSPKKIINISKPTSNEKLMHLLKEHLINDISTIVFIDSRKDVELFYKNMKIFLEKEGHEELVSKISPYRSGYNSKERQEIENKMATGKLKVLISTSALEMGIDIGNIDSVIVKGFPGTLASLWQRFGRSGRREKESINYYIAKNDALDQYYVKNPKELFNRSVEEPVINPDNKYILKKHILVAAKEIPLELKDLTDKEKEVVRDLLEERKLIFKNGKFYVNKSVNTDFNIRSTGESYDIVEVNQNKKIGDINQEYAFYEMYQDAVYLHGGSTYKVLQKDDTEKVIYVEEQYLNYYTTPILQTEIDILNIEKGRTFKDIKIYYGELNVKSSIVGYTKVDIEENKRIKDILFEEYIERNFITKGMWFTVEDYYENLVIERTKKEKESFILNRLKKILDEVSYKLIEGVVKESKEPIKTLKEALSLEFLKSKKGVKKEDLHVIEDLENTLKGGRDIFIGSLHGIEHGMIGIYSIFAMNDRWDIGGMSTNFHNQTEKATIFIYDGFEGGIGYGEVGFERLEDILKATYKNIKNCKCISGCPSCILSPKCGNANEYLDKIGSTVLLELILA</sequence>
<gene>
    <name evidence="5" type="ordered locus">SULAZ_0388</name>
</gene>
<protein>
    <submittedName>
        <fullName evidence="5">Helicase</fullName>
    </submittedName>
</protein>
<dbReference type="PROSITE" id="PS51194">
    <property type="entry name" value="HELICASE_CTER"/>
    <property type="match status" value="1"/>
</dbReference>
<dbReference type="SMART" id="SM00487">
    <property type="entry name" value="DEXDc"/>
    <property type="match status" value="1"/>
</dbReference>
<dbReference type="HOGENOM" id="CLU_000809_3_2_0"/>
<reference evidence="5 6" key="1">
    <citation type="journal article" date="2009" name="J. Bacteriol.">
        <title>Complete and draft genome sequences of six members of the Aquificales.</title>
        <authorList>
            <person name="Reysenbach A.L."/>
            <person name="Hamamura N."/>
            <person name="Podar M."/>
            <person name="Griffiths E."/>
            <person name="Ferreira S."/>
            <person name="Hochstein R."/>
            <person name="Heidelberg J."/>
            <person name="Johnson J."/>
            <person name="Mead D."/>
            <person name="Pohorille A."/>
            <person name="Sarmiento M."/>
            <person name="Schweighofer K."/>
            <person name="Seshadri R."/>
            <person name="Voytek M.A."/>
        </authorList>
    </citation>
    <scope>NUCLEOTIDE SEQUENCE [LARGE SCALE GENOMIC DNA]</scope>
    <source>
        <strain evidence="6">Az-Fu1 / DSM 15241 / OCM 825</strain>
    </source>
</reference>
<dbReference type="SUPFAM" id="SSF52540">
    <property type="entry name" value="P-loop containing nucleoside triphosphate hydrolases"/>
    <property type="match status" value="1"/>
</dbReference>
<dbReference type="SMART" id="SM00490">
    <property type="entry name" value="HELICc"/>
    <property type="match status" value="1"/>
</dbReference>
<dbReference type="InterPro" id="IPR001650">
    <property type="entry name" value="Helicase_C-like"/>
</dbReference>
<dbReference type="CDD" id="cd18797">
    <property type="entry name" value="SF2_C_Hrq"/>
    <property type="match status" value="1"/>
</dbReference>
<dbReference type="InterPro" id="IPR014001">
    <property type="entry name" value="Helicase_ATP-bd"/>
</dbReference>
<dbReference type="EMBL" id="CP001229">
    <property type="protein sequence ID" value="ACN99513.1"/>
    <property type="molecule type" value="Genomic_DNA"/>
</dbReference>
<dbReference type="Pfam" id="PF00271">
    <property type="entry name" value="Helicase_C"/>
    <property type="match status" value="1"/>
</dbReference>
<feature type="domain" description="Helicase C-terminal" evidence="4">
    <location>
        <begin position="254"/>
        <end position="407"/>
    </location>
</feature>
<evidence type="ECO:0000256" key="1">
    <source>
        <dbReference type="ARBA" id="ARBA00022741"/>
    </source>
</evidence>
<keyword evidence="6" id="KW-1185">Reference proteome</keyword>
<dbReference type="eggNOG" id="COG1201">
    <property type="taxonomic scope" value="Bacteria"/>
</dbReference>
<keyword evidence="5" id="KW-0347">Helicase</keyword>
<dbReference type="PANTHER" id="PTHR47957:SF3">
    <property type="entry name" value="ATP-DEPENDENT HELICASE HRQ1"/>
    <property type="match status" value="1"/>
</dbReference>
<evidence type="ECO:0000313" key="5">
    <source>
        <dbReference type="EMBL" id="ACN99513.1"/>
    </source>
</evidence>
<dbReference type="GO" id="GO:0036297">
    <property type="term" value="P:interstrand cross-link repair"/>
    <property type="evidence" value="ECO:0007669"/>
    <property type="project" value="TreeGrafter"/>
</dbReference>
<evidence type="ECO:0000259" key="4">
    <source>
        <dbReference type="PROSITE" id="PS51194"/>
    </source>
</evidence>
<accession>C1DTE5</accession>
<evidence type="ECO:0000259" key="3">
    <source>
        <dbReference type="PROSITE" id="PS51192"/>
    </source>
</evidence>
<dbReference type="CDD" id="cd17923">
    <property type="entry name" value="DEXHc_Hrq1-like"/>
    <property type="match status" value="1"/>
</dbReference>
<dbReference type="PANTHER" id="PTHR47957">
    <property type="entry name" value="ATP-DEPENDENT HELICASE HRQ1"/>
    <property type="match status" value="1"/>
</dbReference>
<dbReference type="PROSITE" id="PS51192">
    <property type="entry name" value="HELICASE_ATP_BIND_1"/>
    <property type="match status" value="1"/>
</dbReference>
<dbReference type="STRING" id="204536.SULAZ_0388"/>
<dbReference type="InterPro" id="IPR027417">
    <property type="entry name" value="P-loop_NTPase"/>
</dbReference>
<evidence type="ECO:0000313" key="6">
    <source>
        <dbReference type="Proteomes" id="UP000001369"/>
    </source>
</evidence>
<name>C1DTE5_SULAA</name>
<organism evidence="5 6">
    <name type="scientific">Sulfurihydrogenibium azorense (strain DSM 15241 / OCM 825 / Az-Fu1)</name>
    <dbReference type="NCBI Taxonomy" id="204536"/>
    <lineage>
        <taxon>Bacteria</taxon>
        <taxon>Pseudomonadati</taxon>
        <taxon>Aquificota</taxon>
        <taxon>Aquificia</taxon>
        <taxon>Aquificales</taxon>
        <taxon>Hydrogenothermaceae</taxon>
        <taxon>Sulfurihydrogenibium</taxon>
    </lineage>
</organism>
<keyword evidence="1" id="KW-0547">Nucleotide-binding</keyword>
<dbReference type="Gene3D" id="3.40.50.300">
    <property type="entry name" value="P-loop containing nucleotide triphosphate hydrolases"/>
    <property type="match status" value="2"/>
</dbReference>
<dbReference type="KEGG" id="saf:SULAZ_0388"/>
<dbReference type="AlphaFoldDB" id="C1DTE5"/>
<dbReference type="Pfam" id="PF09369">
    <property type="entry name" value="MZB"/>
    <property type="match status" value="1"/>
</dbReference>
<dbReference type="GO" id="GO:0003676">
    <property type="term" value="F:nucleic acid binding"/>
    <property type="evidence" value="ECO:0007669"/>
    <property type="project" value="InterPro"/>
</dbReference>
<keyword evidence="5" id="KW-0378">Hydrolase</keyword>